<evidence type="ECO:0000313" key="2">
    <source>
        <dbReference type="Proteomes" id="UP000613177"/>
    </source>
</evidence>
<sequence length="137" mass="15351">MKISSCEQENDNPTQITLPHSHEYIVHNSPYNNQLSVDSFLPLNESHIEILNTSWGRRSYMKLASTQLLAGSIIVTDMKAILVNCIEAYSRVPSLEAHTGKEVANMTNSLPTVFSQYQNLSIVKLENEKFAKLVIGT</sequence>
<protein>
    <submittedName>
        <fullName evidence="1">Uncharacterized protein</fullName>
    </submittedName>
</protein>
<dbReference type="Proteomes" id="UP000613177">
    <property type="component" value="Unassembled WGS sequence"/>
</dbReference>
<dbReference type="EMBL" id="JAEPRE010000001">
    <property type="protein sequence ID" value="KAG2238036.1"/>
    <property type="molecule type" value="Genomic_DNA"/>
</dbReference>
<name>A0A8H7T198_9FUNG</name>
<organism evidence="1 2">
    <name type="scientific">Thamnidium elegans</name>
    <dbReference type="NCBI Taxonomy" id="101142"/>
    <lineage>
        <taxon>Eukaryota</taxon>
        <taxon>Fungi</taxon>
        <taxon>Fungi incertae sedis</taxon>
        <taxon>Mucoromycota</taxon>
        <taxon>Mucoromycotina</taxon>
        <taxon>Mucoromycetes</taxon>
        <taxon>Mucorales</taxon>
        <taxon>Mucorineae</taxon>
        <taxon>Mucoraceae</taxon>
        <taxon>Thamnidium</taxon>
    </lineage>
</organism>
<reference evidence="1" key="1">
    <citation type="submission" date="2021-01" db="EMBL/GenBank/DDBJ databases">
        <title>Metabolic potential, ecology and presence of endohyphal bacteria is reflected in genomic diversity of Mucoromycotina.</title>
        <authorList>
            <person name="Muszewska A."/>
            <person name="Okrasinska A."/>
            <person name="Steczkiewicz K."/>
            <person name="Drgas O."/>
            <person name="Orlowska M."/>
            <person name="Perlinska-Lenart U."/>
            <person name="Aleksandrzak-Piekarczyk T."/>
            <person name="Szatraj K."/>
            <person name="Zielenkiewicz U."/>
            <person name="Pilsyk S."/>
            <person name="Malc E."/>
            <person name="Mieczkowski P."/>
            <person name="Kruszewska J.S."/>
            <person name="Biernat P."/>
            <person name="Pawlowska J."/>
        </authorList>
    </citation>
    <scope>NUCLEOTIDE SEQUENCE</scope>
    <source>
        <strain evidence="1">WA0000018081</strain>
    </source>
</reference>
<dbReference type="AlphaFoldDB" id="A0A8H7T198"/>
<proteinExistence type="predicted"/>
<comment type="caution">
    <text evidence="1">The sequence shown here is derived from an EMBL/GenBank/DDBJ whole genome shotgun (WGS) entry which is preliminary data.</text>
</comment>
<accession>A0A8H7T198</accession>
<gene>
    <name evidence="1" type="ORF">INT48_002603</name>
</gene>
<evidence type="ECO:0000313" key="1">
    <source>
        <dbReference type="EMBL" id="KAG2238036.1"/>
    </source>
</evidence>
<keyword evidence="2" id="KW-1185">Reference proteome</keyword>